<evidence type="ECO:0000256" key="6">
    <source>
        <dbReference type="SAM" id="Phobius"/>
    </source>
</evidence>
<evidence type="ECO:0000256" key="5">
    <source>
        <dbReference type="ARBA" id="ARBA00023288"/>
    </source>
</evidence>
<dbReference type="Proteomes" id="UP000008467">
    <property type="component" value="Chromosome"/>
</dbReference>
<keyword evidence="1" id="KW-1003">Cell membrane</keyword>
<dbReference type="RefSeq" id="WP_013657056.1">
    <property type="nucleotide sequence ID" value="NC_015275.1"/>
</dbReference>
<dbReference type="InterPro" id="IPR050490">
    <property type="entry name" value="Bact_solute-bd_prot1"/>
</dbReference>
<dbReference type="SUPFAM" id="SSF53850">
    <property type="entry name" value="Periplasmic binding protein-like II"/>
    <property type="match status" value="1"/>
</dbReference>
<dbReference type="STRING" id="642492.Clole_2048"/>
<dbReference type="HOGENOM" id="CLU_031285_12_0_9"/>
<keyword evidence="5" id="KW-0449">Lipoprotein</keyword>
<dbReference type="InterPro" id="IPR006059">
    <property type="entry name" value="SBP"/>
</dbReference>
<gene>
    <name evidence="7" type="ordered locus">Clole_2048</name>
</gene>
<protein>
    <submittedName>
        <fullName evidence="7">Extracellular solute-binding protein family 1</fullName>
    </submittedName>
</protein>
<dbReference type="PANTHER" id="PTHR43649:SF33">
    <property type="entry name" value="POLYGALACTURONAN_RHAMNOGALACTURONAN-BINDING PROTEIN YTCQ"/>
    <property type="match status" value="1"/>
</dbReference>
<dbReference type="KEGG" id="cle:Clole_2048"/>
<reference evidence="7 8" key="1">
    <citation type="journal article" date="2011" name="J. Bacteriol.">
        <title>Complete genome sequence of the cellulose-degrading bacterium Cellulosilyticum lentocellum.</title>
        <authorList>
            <consortium name="US DOE Joint Genome Institute"/>
            <person name="Miller D.A."/>
            <person name="Suen G."/>
            <person name="Bruce D."/>
            <person name="Copeland A."/>
            <person name="Cheng J.F."/>
            <person name="Detter C."/>
            <person name="Goodwin L.A."/>
            <person name="Han C.S."/>
            <person name="Hauser L.J."/>
            <person name="Land M.L."/>
            <person name="Lapidus A."/>
            <person name="Lucas S."/>
            <person name="Meincke L."/>
            <person name="Pitluck S."/>
            <person name="Tapia R."/>
            <person name="Teshima H."/>
            <person name="Woyke T."/>
            <person name="Fox B.G."/>
            <person name="Angert E.R."/>
            <person name="Currie C.R."/>
        </authorList>
    </citation>
    <scope>NUCLEOTIDE SEQUENCE [LARGE SCALE GENOMIC DNA]</scope>
    <source>
        <strain evidence="8">ATCC 49066 / DSM 5427 / NCIMB 11756 / RHM5</strain>
    </source>
</reference>
<name>F2JQA0_CELLD</name>
<dbReference type="EMBL" id="CP002582">
    <property type="protein sequence ID" value="ADZ83762.1"/>
    <property type="molecule type" value="Genomic_DNA"/>
</dbReference>
<feature type="transmembrane region" description="Helical" evidence="6">
    <location>
        <begin position="5"/>
        <end position="24"/>
    </location>
</feature>
<dbReference type="eggNOG" id="COG1653">
    <property type="taxonomic scope" value="Bacteria"/>
</dbReference>
<keyword evidence="3 6" id="KW-0472">Membrane</keyword>
<dbReference type="Gene3D" id="3.40.190.10">
    <property type="entry name" value="Periplasmic binding protein-like II"/>
    <property type="match status" value="2"/>
</dbReference>
<evidence type="ECO:0000256" key="1">
    <source>
        <dbReference type="ARBA" id="ARBA00022475"/>
    </source>
</evidence>
<keyword evidence="2" id="KW-0732">Signal</keyword>
<evidence type="ECO:0000256" key="2">
    <source>
        <dbReference type="ARBA" id="ARBA00022729"/>
    </source>
</evidence>
<keyword evidence="4" id="KW-0564">Palmitate</keyword>
<keyword evidence="6" id="KW-1133">Transmembrane helix</keyword>
<dbReference type="Pfam" id="PF01547">
    <property type="entry name" value="SBP_bac_1"/>
    <property type="match status" value="1"/>
</dbReference>
<evidence type="ECO:0000313" key="8">
    <source>
        <dbReference type="Proteomes" id="UP000008467"/>
    </source>
</evidence>
<evidence type="ECO:0000256" key="4">
    <source>
        <dbReference type="ARBA" id="ARBA00023139"/>
    </source>
</evidence>
<dbReference type="PANTHER" id="PTHR43649">
    <property type="entry name" value="ARABINOSE-BINDING PROTEIN-RELATED"/>
    <property type="match status" value="1"/>
</dbReference>
<proteinExistence type="predicted"/>
<dbReference type="AlphaFoldDB" id="F2JQA0"/>
<accession>F2JQA0</accession>
<evidence type="ECO:0000313" key="7">
    <source>
        <dbReference type="EMBL" id="ADZ83762.1"/>
    </source>
</evidence>
<evidence type="ECO:0000256" key="3">
    <source>
        <dbReference type="ARBA" id="ARBA00023136"/>
    </source>
</evidence>
<keyword evidence="6" id="KW-0812">Transmembrane</keyword>
<keyword evidence="8" id="KW-1185">Reference proteome</keyword>
<sequence length="436" mass="49149">MQKKYVIALTSITLCLIFLFAVYLSSNRQRVTVSPIEAFNQKEKISFISSWGAYDSKSQSLKSILKKLYDKYPYLEIEDSSMAGEDFLFILKTDFASGNEPDLFGLWPGSDFNLLVEQNKVADLTDLVKSDEAWYNQFKEATWDYVTVNDRIYGLPIEIIYEGLFINKDLFEKYDVKVPTNFEELLNAVKAFKEVGIIPIAYSETPEGSYIYQNMVMKLGGKEDIENPFDEEGQIKPCFVEGMYYMKQLYEAGAFPDRLLYIDDKKRNELFVNKEAAMIVQGSWLIGYNKLSGDDTTVDVIPFPDMPGGKADTTAIIYGCGNGIFHISQKAWEDPKLRQSCSLLLKELTSPENVGILAGGSGFISNIELGDYAPPATVLSTKGEKLVENAKELVGPVDSFINRGIWENIIIKRFPNVLKGTMTPEAVFDEVYAAMK</sequence>
<organism evidence="7 8">
    <name type="scientific">Cellulosilyticum lentocellum (strain ATCC 49066 / DSM 5427 / NCIMB 11756 / RHM5)</name>
    <name type="common">Clostridium lentocellum</name>
    <dbReference type="NCBI Taxonomy" id="642492"/>
    <lineage>
        <taxon>Bacteria</taxon>
        <taxon>Bacillati</taxon>
        <taxon>Bacillota</taxon>
        <taxon>Clostridia</taxon>
        <taxon>Lachnospirales</taxon>
        <taxon>Cellulosilyticaceae</taxon>
        <taxon>Cellulosilyticum</taxon>
    </lineage>
</organism>